<accession>A0A077LVX1</accession>
<dbReference type="Pfam" id="PF13699">
    <property type="entry name" value="eCIS_core"/>
    <property type="match status" value="1"/>
</dbReference>
<dbReference type="EMBL" id="CAJB01000011">
    <property type="protein sequence ID" value="CCH76134.1"/>
    <property type="molecule type" value="Genomic_DNA"/>
</dbReference>
<sequence>MAFAFDLRPGPEHDLSSAPSPRTARLPESLRDDLAGRFGTRFDDVHVTPTASAQTVDAHGADAVTVGSGIAFGQSAYQPESGWGRELIAHELAHVVQQRGGTGGPPLGDPGAYEQQADAAARAVATGRPVPALSPAPVSAQASISLRDVGRGEQSGFGRVGELVERLNHVSVGLTFFLHQVGNLEFLEYRRILPLELCSEFDRRMVAFIDDPTEVPLRFTNRHGLLGSWNLNPDGTRTFVAEGGVFEDAWQSGYVDIDDLLASTDLGIQDVLLHFVTERRATPNYVHRMGIPGGQPGGLDTRPGFDNEFQAAHRRGLLAELALLRDYFSDPGIHAIDLQARRFRSTRGDLIRVRVTEGRTAATVGTQAISFEVVLHDTHAVITAEEYRDLLDRERLAAPAAAGAGAAGP</sequence>
<proteinExistence type="predicted"/>
<evidence type="ECO:0000259" key="2">
    <source>
        <dbReference type="Pfam" id="PF13699"/>
    </source>
</evidence>
<feature type="region of interest" description="Disordered" evidence="1">
    <location>
        <begin position="1"/>
        <end position="25"/>
    </location>
</feature>
<organism evidence="3 4">
    <name type="scientific">Nostocoides japonicum T1-X7</name>
    <dbReference type="NCBI Taxonomy" id="1194083"/>
    <lineage>
        <taxon>Bacteria</taxon>
        <taxon>Bacillati</taxon>
        <taxon>Actinomycetota</taxon>
        <taxon>Actinomycetes</taxon>
        <taxon>Micrococcales</taxon>
        <taxon>Intrasporangiaceae</taxon>
        <taxon>Nostocoides</taxon>
    </lineage>
</organism>
<dbReference type="STRING" id="1194083.BN12_1080011"/>
<evidence type="ECO:0000313" key="4">
    <source>
        <dbReference type="Proteomes" id="UP000035721"/>
    </source>
</evidence>
<dbReference type="InterPro" id="IPR025295">
    <property type="entry name" value="eCIS_core_dom"/>
</dbReference>
<keyword evidence="4" id="KW-1185">Reference proteome</keyword>
<evidence type="ECO:0000313" key="3">
    <source>
        <dbReference type="EMBL" id="CCH76134.1"/>
    </source>
</evidence>
<reference evidence="3 4" key="1">
    <citation type="journal article" date="2013" name="ISME J.">
        <title>A metabolic model for members of the genus Tetrasphaera involved in enhanced biological phosphorus removal.</title>
        <authorList>
            <person name="Kristiansen R."/>
            <person name="Nguyen H.T.T."/>
            <person name="Saunders A.M."/>
            <person name="Nielsen J.L."/>
            <person name="Wimmer R."/>
            <person name="Le V.Q."/>
            <person name="McIlroy S.J."/>
            <person name="Petrovski S."/>
            <person name="Seviour R.J."/>
            <person name="Calteau A."/>
            <person name="Nielsen K.L."/>
            <person name="Nielsen P.H."/>
        </authorList>
    </citation>
    <scope>NUCLEOTIDE SEQUENCE [LARGE SCALE GENOMIC DNA]</scope>
    <source>
        <strain evidence="3 4">T1-X7</strain>
    </source>
</reference>
<comment type="caution">
    <text evidence="3">The sequence shown here is derived from an EMBL/GenBank/DDBJ whole genome shotgun (WGS) entry which is preliminary data.</text>
</comment>
<feature type="domain" description="eCIS core" evidence="2">
    <location>
        <begin position="26"/>
        <end position="101"/>
    </location>
</feature>
<protein>
    <recommendedName>
        <fullName evidence="2">eCIS core domain-containing protein</fullName>
    </recommendedName>
</protein>
<gene>
    <name evidence="3" type="ORF">BN12_1080011</name>
</gene>
<dbReference type="Proteomes" id="UP000035721">
    <property type="component" value="Unassembled WGS sequence"/>
</dbReference>
<name>A0A077LVX1_9MICO</name>
<evidence type="ECO:0000256" key="1">
    <source>
        <dbReference type="SAM" id="MobiDB-lite"/>
    </source>
</evidence>
<dbReference type="AlphaFoldDB" id="A0A077LVX1"/>